<organism evidence="1 2">
    <name type="scientific">Rhabditophanes sp. KR3021</name>
    <dbReference type="NCBI Taxonomy" id="114890"/>
    <lineage>
        <taxon>Eukaryota</taxon>
        <taxon>Metazoa</taxon>
        <taxon>Ecdysozoa</taxon>
        <taxon>Nematoda</taxon>
        <taxon>Chromadorea</taxon>
        <taxon>Rhabditida</taxon>
        <taxon>Tylenchina</taxon>
        <taxon>Panagrolaimomorpha</taxon>
        <taxon>Strongyloidoidea</taxon>
        <taxon>Alloionematidae</taxon>
        <taxon>Rhabditophanes</taxon>
    </lineage>
</organism>
<evidence type="ECO:0000313" key="1">
    <source>
        <dbReference type="Proteomes" id="UP000095286"/>
    </source>
</evidence>
<reference evidence="2" key="1">
    <citation type="submission" date="2016-11" db="UniProtKB">
        <authorList>
            <consortium name="WormBaseParasite"/>
        </authorList>
    </citation>
    <scope>IDENTIFICATION</scope>
    <source>
        <strain evidence="2">KR3021</strain>
    </source>
</reference>
<dbReference type="Proteomes" id="UP000095286">
    <property type="component" value="Unplaced"/>
</dbReference>
<evidence type="ECO:0000313" key="2">
    <source>
        <dbReference type="WBParaSite" id="RSKR_0000430400.1"/>
    </source>
</evidence>
<proteinExistence type="predicted"/>
<protein>
    <submittedName>
        <fullName evidence="2">CX domain-containing protein</fullName>
    </submittedName>
</protein>
<dbReference type="WBParaSite" id="RSKR_0000430400.1">
    <property type="protein sequence ID" value="RSKR_0000430400.1"/>
    <property type="gene ID" value="RSKR_0000430400"/>
</dbReference>
<name>A0AC35TUT9_9BILA</name>
<accession>A0AC35TUT9</accession>
<sequence length="295" mass="31299">MLSSKKAGYIIFFIVLISSPCDIIGRKSSGGGFQRGGSAASSQSANNGARPGGMQSNSGFQPQQNNMGQHNSGFQGNNNNFNNQRPNQGFNNQHNQGFNNNQNRGGFNNQHNSGGSSGTFKKALAGAAIGAIGGMLIYEGTKAIIKSATTPFQVEGKNYYWGNENYKGGSNQHMCSMPLEQLQNQPRTKRDAEVTTTTTHAPDATTTTTTAAPGVSTTPSPADALKNIQFQDGSRPKTINWSCNNNEQCNVPTMGCIPQPQNNVQNTNAAGKSGSSGMGFGTIVLLSVCRYILWS</sequence>